<dbReference type="Proteomes" id="UP001497700">
    <property type="component" value="Unassembled WGS sequence"/>
</dbReference>
<evidence type="ECO:0000313" key="2">
    <source>
        <dbReference type="Proteomes" id="UP001497700"/>
    </source>
</evidence>
<dbReference type="EMBL" id="MU393535">
    <property type="protein sequence ID" value="KAI4862051.1"/>
    <property type="molecule type" value="Genomic_DNA"/>
</dbReference>
<keyword evidence="2" id="KW-1185">Reference proteome</keyword>
<proteinExistence type="predicted"/>
<organism evidence="1 2">
    <name type="scientific">Hypoxylon rubiginosum</name>
    <dbReference type="NCBI Taxonomy" id="110542"/>
    <lineage>
        <taxon>Eukaryota</taxon>
        <taxon>Fungi</taxon>
        <taxon>Dikarya</taxon>
        <taxon>Ascomycota</taxon>
        <taxon>Pezizomycotina</taxon>
        <taxon>Sordariomycetes</taxon>
        <taxon>Xylariomycetidae</taxon>
        <taxon>Xylariales</taxon>
        <taxon>Hypoxylaceae</taxon>
        <taxon>Hypoxylon</taxon>
    </lineage>
</organism>
<reference evidence="1 2" key="1">
    <citation type="journal article" date="2022" name="New Phytol.">
        <title>Ecological generalism drives hyperdiversity of secondary metabolite gene clusters in xylarialean endophytes.</title>
        <authorList>
            <person name="Franco M.E.E."/>
            <person name="Wisecaver J.H."/>
            <person name="Arnold A.E."/>
            <person name="Ju Y.M."/>
            <person name="Slot J.C."/>
            <person name="Ahrendt S."/>
            <person name="Moore L.P."/>
            <person name="Eastman K.E."/>
            <person name="Scott K."/>
            <person name="Konkel Z."/>
            <person name="Mondo S.J."/>
            <person name="Kuo A."/>
            <person name="Hayes R.D."/>
            <person name="Haridas S."/>
            <person name="Andreopoulos B."/>
            <person name="Riley R."/>
            <person name="LaButti K."/>
            <person name="Pangilinan J."/>
            <person name="Lipzen A."/>
            <person name="Amirebrahimi M."/>
            <person name="Yan J."/>
            <person name="Adam C."/>
            <person name="Keymanesh K."/>
            <person name="Ng V."/>
            <person name="Louie K."/>
            <person name="Northen T."/>
            <person name="Drula E."/>
            <person name="Henrissat B."/>
            <person name="Hsieh H.M."/>
            <person name="Youens-Clark K."/>
            <person name="Lutzoni F."/>
            <person name="Miadlikowska J."/>
            <person name="Eastwood D.C."/>
            <person name="Hamelin R.C."/>
            <person name="Grigoriev I.V."/>
            <person name="U'Ren J.M."/>
        </authorList>
    </citation>
    <scope>NUCLEOTIDE SEQUENCE [LARGE SCALE GENOMIC DNA]</scope>
    <source>
        <strain evidence="1 2">CBS 119005</strain>
    </source>
</reference>
<gene>
    <name evidence="1" type="ORF">F4820DRAFT_431677</name>
</gene>
<protein>
    <submittedName>
        <fullName evidence="1">Uncharacterized protein</fullName>
    </submittedName>
</protein>
<comment type="caution">
    <text evidence="1">The sequence shown here is derived from an EMBL/GenBank/DDBJ whole genome shotgun (WGS) entry which is preliminary data.</text>
</comment>
<sequence length="92" mass="10479">MFERRPKHVLTLHIMSALVFSSACRRLEEAETLYAPAQTSSQLHPNLPSPIDPRDRIIADVSSSGSRVLDQVETMNCQARKMWRAARRQETS</sequence>
<accession>A0ACB9YS86</accession>
<name>A0ACB9YS86_9PEZI</name>
<evidence type="ECO:0000313" key="1">
    <source>
        <dbReference type="EMBL" id="KAI4862051.1"/>
    </source>
</evidence>